<dbReference type="InterPro" id="IPR028971">
    <property type="entry name" value="NAD-GDH_cat"/>
</dbReference>
<keyword evidence="6" id="KW-0560">Oxidoreductase</keyword>
<dbReference type="InterPro" id="IPR024727">
    <property type="entry name" value="NAD_Glu_DH_N_ACT1"/>
</dbReference>
<dbReference type="Pfam" id="PF21079">
    <property type="entry name" value="GDH_HM2"/>
    <property type="match status" value="1"/>
</dbReference>
<dbReference type="InterPro" id="IPR049056">
    <property type="entry name" value="NAD_Glu_DH_HM3"/>
</dbReference>
<accession>A0A3B0UJX7</accession>
<reference evidence="6" key="1">
    <citation type="submission" date="2018-06" db="EMBL/GenBank/DDBJ databases">
        <authorList>
            <person name="Zhirakovskaya E."/>
        </authorList>
    </citation>
    <scope>NUCLEOTIDE SEQUENCE</scope>
</reference>
<feature type="domain" description="NAD-glutamate dehydrogenase N-terminal ACT1" evidence="3">
    <location>
        <begin position="31"/>
        <end position="166"/>
    </location>
</feature>
<evidence type="ECO:0000313" key="6">
    <source>
        <dbReference type="EMBL" id="VAW20544.1"/>
    </source>
</evidence>
<dbReference type="Pfam" id="PF21076">
    <property type="entry name" value="GDH_ACT2"/>
    <property type="match status" value="1"/>
</dbReference>
<proteinExistence type="predicted"/>
<evidence type="ECO:0000259" key="2">
    <source>
        <dbReference type="Pfam" id="PF21074"/>
    </source>
</evidence>
<dbReference type="GO" id="GO:0004069">
    <property type="term" value="F:L-aspartate:2-oxoglutarate aminotransferase activity"/>
    <property type="evidence" value="ECO:0007669"/>
    <property type="project" value="InterPro"/>
</dbReference>
<sequence>MSTQENTKKLKDEALKRAEVLRKSDPGLADFYSHVVSAIDDEDIDAYSPEQYEQILSHSYGRFSKRSGTDHLIHIWKPDEKDPRGVQIVDIFLADIPFVVDSVLGAIRAKGGSIRMFIHPVIPVDKTERPWKILNSSSKGVVSESFLQVHLDPIGDEVKLAELYTEIDAVLLEVRRAVRGWRPMLERLRALVQSYRQNPPDIPPPVMAETLHFLAWLADHNFTFLGMREYRLTDKNSSAHLEPVKDGGLGILEDPQFFFLRDGADYVEMTEQHLVFLKKADPIMVTKANIQARVHRRAHMDYIGVKLYDETGKLSGELRMIGLFTSMSLATPHTEVPLIRRKISETMRRSKLEPNSHAGKALMAALENYPREELFQISENLLFEFATVIAALPDRPQVRVLPRIDQFDNFVSVLVFVPRDRYDSSLRENIANYLADKYDGRVSAYYPHFPEGGMVRIQYIIGRNGGKTPRPLRSLMEADVTEIMRSFGDQILSIASDPAEIAGYANAFSPGYQSNNSPADALNDIEVLKTISTDEDIAVRLDINPNNPEELRLKVFHPLAPIPLSNRVPMLEYFGFNVIDEDSFKICPKDGSKSYLHEMNVQLKDLQNINIADLNPRLERAIKSIWINEAESDGLNALAISASLEWHDIAIMRALVRYLRQIGTPYSQRYIWAALSIQGALSAKLIELFYILHDPEPIKSRDEKAKRLTATIVEALEEISSLDEDRIIRNILNLVQYSLRTNFFQRTQDGKRRPALAIKFDSQNIEGMPAPRPYREISVYSPRLEGIHLRGGAIARGGLRWSDRPEDFRTEVLGLVKAQMTKNAVIVPVGSKGGFVPKQMPLNPDRETFIKEGTECYKIFIGALLDVTDNLNGDEILPPKMLLRRDGDDPYLVVAADKGTATFSDTANAISEERNFWLGDAFASGGSAGYDHKKMGITARGAWEAVKRHFRELDRDIQTSPFSVVGIGDMSGDVFGNGMLLSKQTRLIAAFDHRDIFIDPDPDIKKTYEERKRVFELGRSSWQDYNKELISKGGGIFPRSSKSISLSKEAQAAIGLEGEKHTPNQVMNAILKAEVDLLWFGGIGTYVRASSESNTDADDKANDAIRVDAKEVGAKAIGEGANLGITQLARIEFALNGGLIDTDAIHNSAGVNSSDLEVNIKIALGTLVRDGVMDIEQRNEFLAEMTDEVADLCLRNNYLQTLTISLAQRAGMDGTADLTALMQSLENQGELDREVEFLPDDALVAERVKSSTPMTRPEISILLAYAKNTLTEQLLNSNVPDDPYLAKELYRYFPSRLTGQQPQTIENHRLRREVIATVLANAMINRGGPSFIHKMTSATSADAAQVAFAYSAARDSFGLTEINLAIDKLDNKMSGETQLTLYAEIQNLLVNQTLWFLRNVSFETGLSDMVQLYSKGIGQIRSSLSDLLPSFIEKSVADQAAGFERDGAPKELARQIAELSALTLATDIVLLSEHVKAPVPLAAQGYFAVLERFRLGRITEQSRSVKTGDHYDRMALDRALANVMRAQRDLSEDVLAAGNGTIEQRMQAWDNALTGEIGRIEAMVGELTEGELSVSRISVAAGLLTDLARH</sequence>
<dbReference type="Pfam" id="PF21078">
    <property type="entry name" value="GDH_HM3"/>
    <property type="match status" value="1"/>
</dbReference>
<dbReference type="InterPro" id="IPR046346">
    <property type="entry name" value="Aminoacid_DH-like_N_sf"/>
</dbReference>
<dbReference type="Pfam" id="PF21077">
    <property type="entry name" value="GDH_ACT3"/>
    <property type="match status" value="1"/>
</dbReference>
<dbReference type="InterPro" id="IPR049059">
    <property type="entry name" value="NAD_Glu_DH_HM1"/>
</dbReference>
<dbReference type="InterPro" id="IPR049058">
    <property type="entry name" value="NAD_Glu_DH_HM2"/>
</dbReference>
<dbReference type="Pfam" id="PF21075">
    <property type="entry name" value="GDH_ACT1"/>
    <property type="match status" value="1"/>
</dbReference>
<dbReference type="Pfam" id="PF05088">
    <property type="entry name" value="Bac_GDH_CD"/>
    <property type="match status" value="1"/>
</dbReference>
<evidence type="ECO:0000259" key="3">
    <source>
        <dbReference type="Pfam" id="PF21075"/>
    </source>
</evidence>
<feature type="domain" description="NAD-specific glutamate dehydrogenase C-terminal" evidence="2">
    <location>
        <begin position="1253"/>
        <end position="1584"/>
    </location>
</feature>
<evidence type="ECO:0000259" key="5">
    <source>
        <dbReference type="Pfam" id="PF21077"/>
    </source>
</evidence>
<evidence type="ECO:0000259" key="4">
    <source>
        <dbReference type="Pfam" id="PF21076"/>
    </source>
</evidence>
<feature type="domain" description="NAD-glutamate dehydrogenase catalytic" evidence="1">
    <location>
        <begin position="712"/>
        <end position="1206"/>
    </location>
</feature>
<dbReference type="Gene3D" id="3.40.50.720">
    <property type="entry name" value="NAD(P)-binding Rossmann-like Domain"/>
    <property type="match status" value="1"/>
</dbReference>
<organism evidence="6">
    <name type="scientific">hydrothermal vent metagenome</name>
    <dbReference type="NCBI Taxonomy" id="652676"/>
    <lineage>
        <taxon>unclassified sequences</taxon>
        <taxon>metagenomes</taxon>
        <taxon>ecological metagenomes</taxon>
    </lineage>
</organism>
<dbReference type="PANTHER" id="PTHR43403:SF1">
    <property type="entry name" value="NAD-SPECIFIC GLUTAMATE DEHYDROGENASE"/>
    <property type="match status" value="1"/>
</dbReference>
<dbReference type="EMBL" id="UOEQ01000282">
    <property type="protein sequence ID" value="VAW20544.1"/>
    <property type="molecule type" value="Genomic_DNA"/>
</dbReference>
<dbReference type="InterPro" id="IPR049062">
    <property type="entry name" value="NAD_Glu_DH_ACT2"/>
</dbReference>
<dbReference type="GO" id="GO:0004352">
    <property type="term" value="F:glutamate dehydrogenase (NAD+) activity"/>
    <property type="evidence" value="ECO:0007669"/>
    <property type="project" value="UniProtKB-EC"/>
</dbReference>
<gene>
    <name evidence="6" type="ORF">MNBD_ALPHA11-801</name>
</gene>
<dbReference type="InterPro" id="IPR048381">
    <property type="entry name" value="GDH_C"/>
</dbReference>
<dbReference type="GO" id="GO:0006538">
    <property type="term" value="P:L-glutamate catabolic process"/>
    <property type="evidence" value="ECO:0007669"/>
    <property type="project" value="InterPro"/>
</dbReference>
<name>A0A3B0UJX7_9ZZZZ</name>
<dbReference type="PANTHER" id="PTHR43403">
    <property type="entry name" value="NAD-SPECIFIC GLUTAMATE DEHYDROGENASE"/>
    <property type="match status" value="1"/>
</dbReference>
<feature type="domain" description="NAD-glutamate dehydrogenase ACT3" evidence="5">
    <location>
        <begin position="547"/>
        <end position="613"/>
    </location>
</feature>
<dbReference type="InterPro" id="IPR049064">
    <property type="entry name" value="NAD_Glu_DH_ACT3"/>
</dbReference>
<feature type="domain" description="NAD-glutamate dehydrogenase ACT2" evidence="4">
    <location>
        <begin position="399"/>
        <end position="486"/>
    </location>
</feature>
<protein>
    <submittedName>
        <fullName evidence="6">NAD-specific glutamate dehydrogenase, large form</fullName>
        <ecNumber evidence="6">1.4.1.2</ecNumber>
    </submittedName>
</protein>
<dbReference type="EC" id="1.4.1.2" evidence="6"/>
<dbReference type="SUPFAM" id="SSF53223">
    <property type="entry name" value="Aminoacid dehydrogenase-like, N-terminal domain"/>
    <property type="match status" value="1"/>
</dbReference>
<dbReference type="PIRSF" id="PIRSF036761">
    <property type="entry name" value="GDH_Mll4104"/>
    <property type="match status" value="1"/>
</dbReference>
<dbReference type="Pfam" id="PF21073">
    <property type="entry name" value="GDH_HM1"/>
    <property type="match status" value="1"/>
</dbReference>
<dbReference type="InterPro" id="IPR036291">
    <property type="entry name" value="NAD(P)-bd_dom_sf"/>
</dbReference>
<evidence type="ECO:0000259" key="1">
    <source>
        <dbReference type="Pfam" id="PF05088"/>
    </source>
</evidence>
<dbReference type="InterPro" id="IPR007780">
    <property type="entry name" value="NAD_Glu_DH_bac"/>
</dbReference>
<dbReference type="SUPFAM" id="SSF51735">
    <property type="entry name" value="NAD(P)-binding Rossmann-fold domains"/>
    <property type="match status" value="1"/>
</dbReference>
<dbReference type="Pfam" id="PF21074">
    <property type="entry name" value="GDH_C"/>
    <property type="match status" value="1"/>
</dbReference>